<dbReference type="EMBL" id="KV722339">
    <property type="protein sequence ID" value="OCH95012.1"/>
    <property type="molecule type" value="Genomic_DNA"/>
</dbReference>
<protein>
    <submittedName>
        <fullName evidence="1">Uncharacterized protein</fullName>
    </submittedName>
</protein>
<keyword evidence="2" id="KW-1185">Reference proteome</keyword>
<dbReference type="AlphaFoldDB" id="A0A8E2J577"/>
<gene>
    <name evidence="1" type="ORF">OBBRIDRAFT_24382</name>
</gene>
<dbReference type="Proteomes" id="UP000250043">
    <property type="component" value="Unassembled WGS sequence"/>
</dbReference>
<organism evidence="1 2">
    <name type="scientific">Obba rivulosa</name>
    <dbReference type="NCBI Taxonomy" id="1052685"/>
    <lineage>
        <taxon>Eukaryota</taxon>
        <taxon>Fungi</taxon>
        <taxon>Dikarya</taxon>
        <taxon>Basidiomycota</taxon>
        <taxon>Agaricomycotina</taxon>
        <taxon>Agaricomycetes</taxon>
        <taxon>Polyporales</taxon>
        <taxon>Gelatoporiaceae</taxon>
        <taxon>Obba</taxon>
    </lineage>
</organism>
<sequence length="153" mass="17064">MNGLERSAMGILTSGAPLDLAATRQSNCLPLVRSLAQHNGNDPPSRRRERTKAAAILKSEVRGRSWIVDPSEHAETERVAYLNHSPQLTQMTWGRSRQTLACSNRAKGRRLPRRELDTANLAGRLRVNQKELARDDTGYASLIENSESTTLKF</sequence>
<accession>A0A8E2J577</accession>
<evidence type="ECO:0000313" key="1">
    <source>
        <dbReference type="EMBL" id="OCH95012.1"/>
    </source>
</evidence>
<proteinExistence type="predicted"/>
<name>A0A8E2J577_9APHY</name>
<evidence type="ECO:0000313" key="2">
    <source>
        <dbReference type="Proteomes" id="UP000250043"/>
    </source>
</evidence>
<reference evidence="1 2" key="1">
    <citation type="submission" date="2016-07" db="EMBL/GenBank/DDBJ databases">
        <title>Draft genome of the white-rot fungus Obba rivulosa 3A-2.</title>
        <authorList>
            <consortium name="DOE Joint Genome Institute"/>
            <person name="Miettinen O."/>
            <person name="Riley R."/>
            <person name="Acob R."/>
            <person name="Barry K."/>
            <person name="Cullen D."/>
            <person name="De Vries R."/>
            <person name="Hainaut M."/>
            <person name="Hatakka A."/>
            <person name="Henrissat B."/>
            <person name="Hilden K."/>
            <person name="Kuo R."/>
            <person name="Labutti K."/>
            <person name="Lipzen A."/>
            <person name="Makela M.R."/>
            <person name="Sandor L."/>
            <person name="Spatafora J.W."/>
            <person name="Grigoriev I.V."/>
            <person name="Hibbett D.S."/>
        </authorList>
    </citation>
    <scope>NUCLEOTIDE SEQUENCE [LARGE SCALE GENOMIC DNA]</scope>
    <source>
        <strain evidence="1 2">3A-2</strain>
    </source>
</reference>